<organism evidence="2">
    <name type="scientific">Bradyrhizobium diazoefficiens</name>
    <dbReference type="NCBI Taxonomy" id="1355477"/>
    <lineage>
        <taxon>Bacteria</taxon>
        <taxon>Pseudomonadati</taxon>
        <taxon>Pseudomonadota</taxon>
        <taxon>Alphaproteobacteria</taxon>
        <taxon>Hyphomicrobiales</taxon>
        <taxon>Nitrobacteraceae</taxon>
        <taxon>Bradyrhizobium</taxon>
    </lineage>
</organism>
<proteinExistence type="predicted"/>
<dbReference type="AlphaFoldDB" id="A0A809XNX3"/>
<dbReference type="EMBL" id="AP023099">
    <property type="protein sequence ID" value="BCE89916.1"/>
    <property type="molecule type" value="Genomic_DNA"/>
</dbReference>
<evidence type="ECO:0000313" key="2">
    <source>
        <dbReference type="EMBL" id="BCE28969.1"/>
    </source>
</evidence>
<reference evidence="2" key="2">
    <citation type="submission" date="2020-05" db="EMBL/GenBank/DDBJ databases">
        <title>Complete genome sequence of Bradyrhizobium diazoefficiens XF2 isolated from soybean nodule.</title>
        <authorList>
            <person name="Noda R."/>
            <person name="Kakizaki K."/>
            <person name="Minamisawa K."/>
        </authorList>
    </citation>
    <scope>NUCLEOTIDE SEQUENCE</scope>
    <source>
        <strain evidence="2">XF2</strain>
    </source>
</reference>
<reference evidence="3" key="3">
    <citation type="submission" date="2020-05" db="EMBL/GenBank/DDBJ databases">
        <title>Complete genome sequence of Bradyrhizobium diazoefficiens XF4 isolated from soybean nodule.</title>
        <authorList>
            <person name="Noda R."/>
            <person name="Kakizaki K."/>
            <person name="Minamisawa K."/>
        </authorList>
    </citation>
    <scope>NUCLEOTIDE SEQUENCE</scope>
    <source>
        <strain evidence="3">XF4</strain>
    </source>
</reference>
<feature type="coiled-coil region" evidence="1">
    <location>
        <begin position="5"/>
        <end position="32"/>
    </location>
</feature>
<sequence length="91" mass="10436">MDNRINEIRRKISALRLEMADVEASVRELVDRDRDCTEKALAQMDLRRKINLLIGEWKAAGGGDVLPDVRDRVRLRSLKKAADPARAIVRR</sequence>
<dbReference type="EMBL" id="AP023094">
    <property type="protein sequence ID" value="BCE46392.1"/>
    <property type="molecule type" value="Genomic_DNA"/>
</dbReference>
<evidence type="ECO:0000313" key="4">
    <source>
        <dbReference type="EMBL" id="BCE89916.1"/>
    </source>
</evidence>
<accession>A0A809XNX3</accession>
<evidence type="ECO:0000256" key="1">
    <source>
        <dbReference type="SAM" id="Coils"/>
    </source>
</evidence>
<name>A0A809XNX3_9BRAD</name>
<reference evidence="4" key="1">
    <citation type="submission" date="2020-05" db="EMBL/GenBank/DDBJ databases">
        <title>Complete genome sequence of Bradyrhizobium diazoefficiens XF10 isolated from soybean nodule.</title>
        <authorList>
            <person name="Noda R."/>
            <person name="Kakizaki K."/>
            <person name="Minamisawa K."/>
        </authorList>
    </citation>
    <scope>NUCLEOTIDE SEQUENCE</scope>
    <source>
        <strain evidence="4">XF10</strain>
    </source>
</reference>
<keyword evidence="1" id="KW-0175">Coiled coil</keyword>
<protein>
    <submittedName>
        <fullName evidence="2">Uncharacterized protein</fullName>
    </submittedName>
</protein>
<dbReference type="EMBL" id="AP023092">
    <property type="protein sequence ID" value="BCE28969.1"/>
    <property type="molecule type" value="Genomic_DNA"/>
</dbReference>
<evidence type="ECO:0000313" key="3">
    <source>
        <dbReference type="EMBL" id="BCE46392.1"/>
    </source>
</evidence>
<gene>
    <name evidence="4" type="ORF">XF10B_27140</name>
    <name evidence="2" type="ORF">XF2B_27380</name>
    <name evidence="3" type="ORF">XF4B_27410</name>
</gene>